<dbReference type="GO" id="GO:0006915">
    <property type="term" value="P:apoptotic process"/>
    <property type="evidence" value="ECO:0007669"/>
    <property type="project" value="UniProtKB-KW"/>
</dbReference>
<dbReference type="InterPro" id="IPR050868">
    <property type="entry name" value="ELMO_domain-containing"/>
</dbReference>
<evidence type="ECO:0000259" key="5">
    <source>
        <dbReference type="PROSITE" id="PS51335"/>
    </source>
</evidence>
<comment type="caution">
    <text evidence="6">The sequence shown here is derived from an EMBL/GenBank/DDBJ whole genome shotgun (WGS) entry which is preliminary data.</text>
</comment>
<name>A0A9N9F9R6_9GLOM</name>
<protein>
    <submittedName>
        <fullName evidence="6">8946_t:CDS:1</fullName>
    </submittedName>
</protein>
<dbReference type="GO" id="GO:0007015">
    <property type="term" value="P:actin filament organization"/>
    <property type="evidence" value="ECO:0007669"/>
    <property type="project" value="TreeGrafter"/>
</dbReference>
<dbReference type="InterPro" id="IPR011989">
    <property type="entry name" value="ARM-like"/>
</dbReference>
<dbReference type="AlphaFoldDB" id="A0A9N9F9R6"/>
<dbReference type="InterPro" id="IPR001849">
    <property type="entry name" value="PH_domain"/>
</dbReference>
<sequence>MSTQVSVSYDKTNVQCYVDVSKPVNSIIKTLCMEQFNISEPAILFALRLQDTEELITDENLRRKVTENERLKLVSSPLIEAAEICEKLCYTDDKSLKLATFSLQKYIKEVEFADEFLKREGLKSLIGIIINSTGNTLAYALTSMQNLMEHDHGWEDLETSFINKVIKILVDQTLVNICRPATAIIIKLVTADKNSTTSPIRSYGFDVLHDAMINQPNFLPTLVQRLASADYVLCSNSLCLINALTRHVTDQYWESFMDMLDKLNVRKAVALLMNGVHGEELSKHLLEFQSLFVRQAYRWKRTQMSLHIPSHKAMLEEIWTSANLSEEGGKWRKIGFATEAPKWEIQRVGYLGLENMHGFIKKDTEEYQKTILEQINRPAERRCPFAKTSIEVTELLCDYWDISTGYTTSTSFQPLLLSFDKIHYITTKAFFRLWNEMEATAEDFPKVSALVRSQLKFALLDEATKQLYEFEKDMLEVEYKVIRDRQLKELELEDDLLSKTPVRNLRGRLYTESYEFVKQQRIKCLLMGDWFPILTHQTNLSQSNTQQNLGRRSMPNKKWRFYRLITDVMTGMMSQVSTMTAGSPPKKLYNNNNPQDLTFSLMSGPDTSLADFVATDLKQFSEWTDGLNMLFDKNIGSKDTAEFIQVLTEIGIKVKLLDLSGEKVEIPQSVEVPSELPVITNGFYYDDPFA</sequence>
<dbReference type="SUPFAM" id="SSF48371">
    <property type="entry name" value="ARM repeat"/>
    <property type="match status" value="1"/>
</dbReference>
<evidence type="ECO:0000256" key="2">
    <source>
        <dbReference type="ARBA" id="ARBA00022907"/>
    </source>
</evidence>
<dbReference type="GO" id="GO:0017124">
    <property type="term" value="F:SH3 domain binding"/>
    <property type="evidence" value="ECO:0007669"/>
    <property type="project" value="UniProtKB-KW"/>
</dbReference>
<dbReference type="GO" id="GO:0048870">
    <property type="term" value="P:cell motility"/>
    <property type="evidence" value="ECO:0007669"/>
    <property type="project" value="TreeGrafter"/>
</dbReference>
<reference evidence="6" key="1">
    <citation type="submission" date="2021-06" db="EMBL/GenBank/DDBJ databases">
        <authorList>
            <person name="Kallberg Y."/>
            <person name="Tangrot J."/>
            <person name="Rosling A."/>
        </authorList>
    </citation>
    <scope>NUCLEOTIDE SEQUENCE</scope>
    <source>
        <strain evidence="6">AZ414A</strain>
    </source>
</reference>
<dbReference type="Proteomes" id="UP000789706">
    <property type="component" value="Unassembled WGS sequence"/>
</dbReference>
<keyword evidence="3" id="KW-0729">SH3-binding</keyword>
<dbReference type="Pfam" id="PF16457">
    <property type="entry name" value="PH_12"/>
    <property type="match status" value="1"/>
</dbReference>
<dbReference type="InterPro" id="IPR016024">
    <property type="entry name" value="ARM-type_fold"/>
</dbReference>
<comment type="function">
    <text evidence="4">Involved in cytoskeletal rearrangements required for phagocytosis of apoptotic cells and cell motility. Acts in association with DOCK1 and CRK. Was initially proposed to be required in complex with DOCK1 to activate Rac Rho small GTPases. May enhance the guanine nucleotide exchange factor (GEF) activity of DOCK1.</text>
</comment>
<gene>
    <name evidence="6" type="ORF">DEBURN_LOCUS5586</name>
</gene>
<dbReference type="Pfam" id="PF11841">
    <property type="entry name" value="ELMO_ARM"/>
    <property type="match status" value="1"/>
</dbReference>
<keyword evidence="1" id="KW-0053">Apoptosis</keyword>
<organism evidence="6 7">
    <name type="scientific">Diversispora eburnea</name>
    <dbReference type="NCBI Taxonomy" id="1213867"/>
    <lineage>
        <taxon>Eukaryota</taxon>
        <taxon>Fungi</taxon>
        <taxon>Fungi incertae sedis</taxon>
        <taxon>Mucoromycota</taxon>
        <taxon>Glomeromycotina</taxon>
        <taxon>Glomeromycetes</taxon>
        <taxon>Diversisporales</taxon>
        <taxon>Diversisporaceae</taxon>
        <taxon>Diversispora</taxon>
    </lineage>
</organism>
<dbReference type="Gene3D" id="2.30.29.30">
    <property type="entry name" value="Pleckstrin-homology domain (PH domain)/Phosphotyrosine-binding domain (PTB)"/>
    <property type="match status" value="1"/>
</dbReference>
<dbReference type="PROSITE" id="PS51335">
    <property type="entry name" value="ELMO"/>
    <property type="match status" value="1"/>
</dbReference>
<dbReference type="EMBL" id="CAJVPK010000507">
    <property type="protein sequence ID" value="CAG8519490.1"/>
    <property type="molecule type" value="Genomic_DNA"/>
</dbReference>
<evidence type="ECO:0000313" key="6">
    <source>
        <dbReference type="EMBL" id="CAG8519490.1"/>
    </source>
</evidence>
<keyword evidence="7" id="KW-1185">Reference proteome</keyword>
<dbReference type="GO" id="GO:0005886">
    <property type="term" value="C:plasma membrane"/>
    <property type="evidence" value="ECO:0007669"/>
    <property type="project" value="TreeGrafter"/>
</dbReference>
<feature type="domain" description="ELMO" evidence="5">
    <location>
        <begin position="310"/>
        <end position="459"/>
    </location>
</feature>
<evidence type="ECO:0000256" key="4">
    <source>
        <dbReference type="ARBA" id="ARBA00024863"/>
    </source>
</evidence>
<evidence type="ECO:0000256" key="3">
    <source>
        <dbReference type="ARBA" id="ARBA00023036"/>
    </source>
</evidence>
<dbReference type="PANTHER" id="PTHR12771:SF56">
    <property type="entry name" value="CED-12"/>
    <property type="match status" value="1"/>
</dbReference>
<evidence type="ECO:0000313" key="7">
    <source>
        <dbReference type="Proteomes" id="UP000789706"/>
    </source>
</evidence>
<proteinExistence type="predicted"/>
<keyword evidence="2" id="KW-0581">Phagocytosis</keyword>
<evidence type="ECO:0000256" key="1">
    <source>
        <dbReference type="ARBA" id="ARBA00022703"/>
    </source>
</evidence>
<accession>A0A9N9F9R6</accession>
<dbReference type="Gene3D" id="1.25.10.10">
    <property type="entry name" value="Leucine-rich Repeat Variant"/>
    <property type="match status" value="1"/>
</dbReference>
<dbReference type="InterPro" id="IPR024574">
    <property type="entry name" value="ELMO_ARM"/>
</dbReference>
<dbReference type="InterPro" id="IPR011993">
    <property type="entry name" value="PH-like_dom_sf"/>
</dbReference>
<dbReference type="InterPro" id="IPR006816">
    <property type="entry name" value="ELMO_dom"/>
</dbReference>
<dbReference type="PANTHER" id="PTHR12771">
    <property type="entry name" value="ENGULFMENT AND CELL MOTILITY"/>
    <property type="match status" value="1"/>
</dbReference>
<dbReference type="OrthoDB" id="28413at2759"/>
<dbReference type="Pfam" id="PF04727">
    <property type="entry name" value="ELMO_CED12"/>
    <property type="match status" value="1"/>
</dbReference>